<dbReference type="Proteomes" id="UP001341840">
    <property type="component" value="Unassembled WGS sequence"/>
</dbReference>
<dbReference type="EMBL" id="JASCZI010211860">
    <property type="protein sequence ID" value="MED6197180.1"/>
    <property type="molecule type" value="Genomic_DNA"/>
</dbReference>
<name>A0ABU6XJX5_9FABA</name>
<keyword evidence="1" id="KW-1133">Transmembrane helix</keyword>
<accession>A0ABU6XJX5</accession>
<evidence type="ECO:0000256" key="1">
    <source>
        <dbReference type="SAM" id="Phobius"/>
    </source>
</evidence>
<keyword evidence="1" id="KW-0472">Membrane</keyword>
<reference evidence="2 3" key="1">
    <citation type="journal article" date="2023" name="Plants (Basel)">
        <title>Bridging the Gap: Combining Genomics and Transcriptomics Approaches to Understand Stylosanthes scabra, an Orphan Legume from the Brazilian Caatinga.</title>
        <authorList>
            <person name="Ferreira-Neto J.R.C."/>
            <person name="da Silva M.D."/>
            <person name="Binneck E."/>
            <person name="de Melo N.F."/>
            <person name="da Silva R.H."/>
            <person name="de Melo A.L.T.M."/>
            <person name="Pandolfi V."/>
            <person name="Bustamante F.O."/>
            <person name="Brasileiro-Vidal A.C."/>
            <person name="Benko-Iseppon A.M."/>
        </authorList>
    </citation>
    <scope>NUCLEOTIDE SEQUENCE [LARGE SCALE GENOMIC DNA]</scope>
    <source>
        <tissue evidence="2">Leaves</tissue>
    </source>
</reference>
<proteinExistence type="predicted"/>
<gene>
    <name evidence="2" type="ORF">PIB30_054238</name>
</gene>
<sequence>MNGCHVRHKTHSVKWSNGGINPVPNVLCIHNNVEPRSQQNSIKSRVTGKNSPMAPRLEIPLIATSVDVTIFVIDVGDYDAMKRAVDKVGLIDVLLLNHSVFVTLVVVEVVVRL</sequence>
<evidence type="ECO:0000313" key="3">
    <source>
        <dbReference type="Proteomes" id="UP001341840"/>
    </source>
</evidence>
<evidence type="ECO:0000313" key="2">
    <source>
        <dbReference type="EMBL" id="MED6197180.1"/>
    </source>
</evidence>
<keyword evidence="1" id="KW-0812">Transmembrane</keyword>
<keyword evidence="3" id="KW-1185">Reference proteome</keyword>
<feature type="transmembrane region" description="Helical" evidence="1">
    <location>
        <begin position="90"/>
        <end position="111"/>
    </location>
</feature>
<protein>
    <submittedName>
        <fullName evidence="2">Uncharacterized protein</fullName>
    </submittedName>
</protein>
<organism evidence="2 3">
    <name type="scientific">Stylosanthes scabra</name>
    <dbReference type="NCBI Taxonomy" id="79078"/>
    <lineage>
        <taxon>Eukaryota</taxon>
        <taxon>Viridiplantae</taxon>
        <taxon>Streptophyta</taxon>
        <taxon>Embryophyta</taxon>
        <taxon>Tracheophyta</taxon>
        <taxon>Spermatophyta</taxon>
        <taxon>Magnoliopsida</taxon>
        <taxon>eudicotyledons</taxon>
        <taxon>Gunneridae</taxon>
        <taxon>Pentapetalae</taxon>
        <taxon>rosids</taxon>
        <taxon>fabids</taxon>
        <taxon>Fabales</taxon>
        <taxon>Fabaceae</taxon>
        <taxon>Papilionoideae</taxon>
        <taxon>50 kb inversion clade</taxon>
        <taxon>dalbergioids sensu lato</taxon>
        <taxon>Dalbergieae</taxon>
        <taxon>Pterocarpus clade</taxon>
        <taxon>Stylosanthes</taxon>
    </lineage>
</organism>
<comment type="caution">
    <text evidence="2">The sequence shown here is derived from an EMBL/GenBank/DDBJ whole genome shotgun (WGS) entry which is preliminary data.</text>
</comment>